<comment type="caution">
    <text evidence="2">The sequence shown here is derived from an EMBL/GenBank/DDBJ whole genome shotgun (WGS) entry which is preliminary data.</text>
</comment>
<reference evidence="3" key="1">
    <citation type="journal article" date="2019" name="Int. J. Syst. Evol. Microbiol.">
        <title>The Global Catalogue of Microorganisms (GCM) 10K type strain sequencing project: providing services to taxonomists for standard genome sequencing and annotation.</title>
        <authorList>
            <consortium name="The Broad Institute Genomics Platform"/>
            <consortium name="The Broad Institute Genome Sequencing Center for Infectious Disease"/>
            <person name="Wu L."/>
            <person name="Ma J."/>
        </authorList>
    </citation>
    <scope>NUCLEOTIDE SEQUENCE [LARGE SCALE GENOMIC DNA]</scope>
    <source>
        <strain evidence="3">CGMCC 4.7275</strain>
    </source>
</reference>
<dbReference type="Proteomes" id="UP000660265">
    <property type="component" value="Unassembled WGS sequence"/>
</dbReference>
<feature type="region of interest" description="Disordered" evidence="1">
    <location>
        <begin position="90"/>
        <end position="109"/>
    </location>
</feature>
<dbReference type="EMBL" id="BMMV01000023">
    <property type="protein sequence ID" value="GGK18542.1"/>
    <property type="molecule type" value="Genomic_DNA"/>
</dbReference>
<feature type="compositionally biased region" description="Polar residues" evidence="1">
    <location>
        <begin position="93"/>
        <end position="104"/>
    </location>
</feature>
<keyword evidence="3" id="KW-1185">Reference proteome</keyword>
<organism evidence="2 3">
    <name type="scientific">Streptomyces camponoticapitis</name>
    <dbReference type="NCBI Taxonomy" id="1616125"/>
    <lineage>
        <taxon>Bacteria</taxon>
        <taxon>Bacillati</taxon>
        <taxon>Actinomycetota</taxon>
        <taxon>Actinomycetes</taxon>
        <taxon>Kitasatosporales</taxon>
        <taxon>Streptomycetaceae</taxon>
        <taxon>Streptomyces</taxon>
    </lineage>
</organism>
<evidence type="ECO:0000313" key="2">
    <source>
        <dbReference type="EMBL" id="GGK18542.1"/>
    </source>
</evidence>
<feature type="region of interest" description="Disordered" evidence="1">
    <location>
        <begin position="22"/>
        <end position="52"/>
    </location>
</feature>
<name>A0ABQ2ENX9_9ACTN</name>
<gene>
    <name evidence="2" type="ORF">GCM10011583_57980</name>
</gene>
<evidence type="ECO:0000313" key="3">
    <source>
        <dbReference type="Proteomes" id="UP000660265"/>
    </source>
</evidence>
<evidence type="ECO:0000256" key="1">
    <source>
        <dbReference type="SAM" id="MobiDB-lite"/>
    </source>
</evidence>
<proteinExistence type="predicted"/>
<accession>A0ABQ2ENX9</accession>
<protein>
    <submittedName>
        <fullName evidence="2">Uncharacterized protein</fullName>
    </submittedName>
</protein>
<sequence length="120" mass="12258">MAEAALLYSPSIFLRVSSSFESSAPVTWSSAPGGRDRSNGLGATGGSLGETGAVGDAGDAGAAYAWFSNAGDVSTDRAQTTVIAAVTQRRRFTSSPSGQLSTTPVAYGREQLTQASDTYI</sequence>